<dbReference type="InParanoid" id="A0A1Z5KER3"/>
<dbReference type="OrthoDB" id="78751at2759"/>
<feature type="region of interest" description="Disordered" evidence="1">
    <location>
        <begin position="632"/>
        <end position="668"/>
    </location>
</feature>
<evidence type="ECO:0000313" key="2">
    <source>
        <dbReference type="EMBL" id="GAX24448.1"/>
    </source>
</evidence>
<proteinExistence type="predicted"/>
<organism evidence="2 3">
    <name type="scientific">Fistulifera solaris</name>
    <name type="common">Oleaginous diatom</name>
    <dbReference type="NCBI Taxonomy" id="1519565"/>
    <lineage>
        <taxon>Eukaryota</taxon>
        <taxon>Sar</taxon>
        <taxon>Stramenopiles</taxon>
        <taxon>Ochrophyta</taxon>
        <taxon>Bacillariophyta</taxon>
        <taxon>Bacillariophyceae</taxon>
        <taxon>Bacillariophycidae</taxon>
        <taxon>Naviculales</taxon>
        <taxon>Naviculaceae</taxon>
        <taxon>Fistulifera</taxon>
    </lineage>
</organism>
<feature type="compositionally biased region" description="Acidic residues" evidence="1">
    <location>
        <begin position="632"/>
        <end position="646"/>
    </location>
</feature>
<reference evidence="2 3" key="1">
    <citation type="journal article" date="2015" name="Plant Cell">
        <title>Oil accumulation by the oleaginous diatom Fistulifera solaris as revealed by the genome and transcriptome.</title>
        <authorList>
            <person name="Tanaka T."/>
            <person name="Maeda Y."/>
            <person name="Veluchamy A."/>
            <person name="Tanaka M."/>
            <person name="Abida H."/>
            <person name="Marechal E."/>
            <person name="Bowler C."/>
            <person name="Muto M."/>
            <person name="Sunaga Y."/>
            <person name="Tanaka M."/>
            <person name="Yoshino T."/>
            <person name="Taniguchi T."/>
            <person name="Fukuda Y."/>
            <person name="Nemoto M."/>
            <person name="Matsumoto M."/>
            <person name="Wong P.S."/>
            <person name="Aburatani S."/>
            <person name="Fujibuchi W."/>
        </authorList>
    </citation>
    <scope>NUCLEOTIDE SEQUENCE [LARGE SCALE GENOMIC DNA]</scope>
    <source>
        <strain evidence="2 3">JPCC DA0580</strain>
    </source>
</reference>
<protein>
    <submittedName>
        <fullName evidence="2">Uncharacterized protein</fullName>
    </submittedName>
</protein>
<dbReference type="AlphaFoldDB" id="A0A1Z5KER3"/>
<accession>A0A1Z5KER3</accession>
<dbReference type="Proteomes" id="UP000198406">
    <property type="component" value="Unassembled WGS sequence"/>
</dbReference>
<keyword evidence="3" id="KW-1185">Reference proteome</keyword>
<comment type="caution">
    <text evidence="2">The sequence shown here is derived from an EMBL/GenBank/DDBJ whole genome shotgun (WGS) entry which is preliminary data.</text>
</comment>
<sequence>MRVSTNVDNSDNTAATFRPRKLGHTVNISVTAEEEAEAISEIHKLHIKYSLNTSKQKPITRTAMRRTDSNDETIKDYKRMWRELYHFSIKIKDYRTAAIMSDTYRAFNPLPAQPETICLYWKWKITAKAKHVLDPLGNQVMWQKIYGPNEPMVPMMGAGKWSSPTCLEKSMAAFKLVHSEHDFLNGPYQGHCEHCAELNTKKDERCEEIPIDFSQGFRNLCACADHLNNALLKPRGNPLEYIDVKKEYDCLHLTLLKNHEKKGNFQLTPKQIRMMRASLLNSRKGGPIGSMKNQQLYVMILLGIKLFLRGREVCNIMLLDFPKDHFAVSTEPGEESVLFLTLQVMGKDSNQYTILRIYRDDDHPEFCPVRHLLAYIYAAGIGGMRKGYLFPEWKELSGHMQARFKDKSQLRRSFEEPVKYDDFLKRLKNCIKTSLGPEYDHKHMTVGTHSLRKTGFLFAIFGIQSRYLESGVRSFESTPKNQPIEDVALLKSARHHAKTDTSVYHQDALTLFADYRRQPHLRDLNRVSGWESIWVANVDHRKNNDDTTSTDMNIIDVANFFVKKELGITISHTTFDGILVAAEAKGKQLSAEEEFNQLFGDLSVTVKQNIWMFANKKKIVYLRLHAHEDMEIDNNDNGESNDGDDGDNAKKRKLDSGNKKSKSRARQYGTVSYASQRDELSQAVARQKQAVKNQSGILECRKAVFDLVKKFAKLENPTGSNNPDAVDGPSHTWVNKMRDSAKKYAKCIETCWMDKGGIDGFMALPVALASSEYKCKCQ</sequence>
<evidence type="ECO:0000313" key="3">
    <source>
        <dbReference type="Proteomes" id="UP000198406"/>
    </source>
</evidence>
<gene>
    <name evidence="2" type="ORF">FisN_UnNu095</name>
</gene>
<dbReference type="EMBL" id="BDSP01000208">
    <property type="protein sequence ID" value="GAX24448.1"/>
    <property type="molecule type" value="Genomic_DNA"/>
</dbReference>
<name>A0A1Z5KER3_FISSO</name>
<evidence type="ECO:0000256" key="1">
    <source>
        <dbReference type="SAM" id="MobiDB-lite"/>
    </source>
</evidence>